<dbReference type="InterPro" id="IPR049450">
    <property type="entry name" value="ACOT8-like_C"/>
</dbReference>
<dbReference type="GO" id="GO:0006637">
    <property type="term" value="P:acyl-CoA metabolic process"/>
    <property type="evidence" value="ECO:0007669"/>
    <property type="project" value="InterPro"/>
</dbReference>
<dbReference type="GO" id="GO:0009062">
    <property type="term" value="P:fatty acid catabolic process"/>
    <property type="evidence" value="ECO:0007669"/>
    <property type="project" value="TreeGrafter"/>
</dbReference>
<proteinExistence type="inferred from homology"/>
<organism evidence="3 4">
    <name type="scientific">Steinernema carpocapsae</name>
    <name type="common">Entomopathogenic nematode</name>
    <dbReference type="NCBI Taxonomy" id="34508"/>
    <lineage>
        <taxon>Eukaryota</taxon>
        <taxon>Metazoa</taxon>
        <taxon>Ecdysozoa</taxon>
        <taxon>Nematoda</taxon>
        <taxon>Chromadorea</taxon>
        <taxon>Rhabditida</taxon>
        <taxon>Tylenchina</taxon>
        <taxon>Panagrolaimomorpha</taxon>
        <taxon>Strongyloidoidea</taxon>
        <taxon>Steinernematidae</taxon>
        <taxon>Steinernema</taxon>
    </lineage>
</organism>
<dbReference type="InterPro" id="IPR003703">
    <property type="entry name" value="Acyl_CoA_thio"/>
</dbReference>
<evidence type="ECO:0000256" key="1">
    <source>
        <dbReference type="ARBA" id="ARBA00006538"/>
    </source>
</evidence>
<feature type="domain" description="Acyl-CoA thioesterase-like C-terminal" evidence="2">
    <location>
        <begin position="188"/>
        <end position="297"/>
    </location>
</feature>
<dbReference type="CDD" id="cd03444">
    <property type="entry name" value="Thioesterase_II_repeat1"/>
    <property type="match status" value="1"/>
</dbReference>
<protein>
    <recommendedName>
        <fullName evidence="2">Acyl-CoA thioesterase-like C-terminal domain-containing protein</fullName>
    </recommendedName>
</protein>
<evidence type="ECO:0000313" key="3">
    <source>
        <dbReference type="EMBL" id="TKR58310.1"/>
    </source>
</evidence>
<dbReference type="PANTHER" id="PTHR11066">
    <property type="entry name" value="ACYL-COA THIOESTERASE"/>
    <property type="match status" value="1"/>
</dbReference>
<dbReference type="InterPro" id="IPR029069">
    <property type="entry name" value="HotDog_dom_sf"/>
</dbReference>
<dbReference type="OrthoDB" id="5847737at2759"/>
<sequence length="301" mass="34438">MSLAEFGDEDSAFLSTFQNVFDVRKVGRNLVRSDGRHTGGGYRSGRLYGGHTAAQIHLAFRCLHPNFVIHTLRVNFVAPGNVKDALDYEFTEIPGGEFQIANVTQNKKRIASAKIRFGLSNELLDQSPYFMPQVNSPLSYPTFYNSIKQLQNENVAQTLENLMNKKLFEMRPVDVEQVIFTKHSWEPMRIWCSLNPMYKESISPRDGISVVVLLSDYMVIHPARSRYVQFGRSREFGDAASLNHTVWFHVVEDIDPDGWFLYESSCTRISNTRPLIEARIFDQRGRCLISTVQEAYINAKI</sequence>
<dbReference type="PANTHER" id="PTHR11066:SF48">
    <property type="entry name" value="ACYL-COA THIOESTERASE II"/>
    <property type="match status" value="1"/>
</dbReference>
<dbReference type="GO" id="GO:0047617">
    <property type="term" value="F:fatty acyl-CoA hydrolase activity"/>
    <property type="evidence" value="ECO:0007669"/>
    <property type="project" value="InterPro"/>
</dbReference>
<dbReference type="STRING" id="34508.A0A4U5LQS3"/>
<dbReference type="SUPFAM" id="SSF54637">
    <property type="entry name" value="Thioesterase/thiol ester dehydrase-isomerase"/>
    <property type="match status" value="2"/>
</dbReference>
<reference evidence="3 4" key="2">
    <citation type="journal article" date="2019" name="G3 (Bethesda)">
        <title>Hybrid Assembly of the Genome of the Entomopathogenic Nematode Steinernema carpocapsae Identifies the X-Chromosome.</title>
        <authorList>
            <person name="Serra L."/>
            <person name="Macchietto M."/>
            <person name="Macias-Munoz A."/>
            <person name="McGill C.J."/>
            <person name="Rodriguez I.M."/>
            <person name="Rodriguez B."/>
            <person name="Murad R."/>
            <person name="Mortazavi A."/>
        </authorList>
    </citation>
    <scope>NUCLEOTIDE SEQUENCE [LARGE SCALE GENOMIC DNA]</scope>
    <source>
        <strain evidence="3 4">ALL</strain>
    </source>
</reference>
<evidence type="ECO:0000259" key="2">
    <source>
        <dbReference type="Pfam" id="PF20789"/>
    </source>
</evidence>
<dbReference type="AlphaFoldDB" id="A0A4U5LQS3"/>
<gene>
    <name evidence="3" type="ORF">L596_029772</name>
</gene>
<dbReference type="Gene3D" id="2.40.160.210">
    <property type="entry name" value="Acyl-CoA thioesterase, double hotdog domain"/>
    <property type="match status" value="1"/>
</dbReference>
<reference evidence="3 4" key="1">
    <citation type="journal article" date="2015" name="Genome Biol.">
        <title>Comparative genomics of Steinernema reveals deeply conserved gene regulatory networks.</title>
        <authorList>
            <person name="Dillman A.R."/>
            <person name="Macchietto M."/>
            <person name="Porter C.F."/>
            <person name="Rogers A."/>
            <person name="Williams B."/>
            <person name="Antoshechkin I."/>
            <person name="Lee M.M."/>
            <person name="Goodwin Z."/>
            <person name="Lu X."/>
            <person name="Lewis E.E."/>
            <person name="Goodrich-Blair H."/>
            <person name="Stock S.P."/>
            <person name="Adams B.J."/>
            <person name="Sternberg P.W."/>
            <person name="Mortazavi A."/>
        </authorList>
    </citation>
    <scope>NUCLEOTIDE SEQUENCE [LARGE SCALE GENOMIC DNA]</scope>
    <source>
        <strain evidence="3 4">ALL</strain>
    </source>
</reference>
<accession>A0A4U5LQS3</accession>
<keyword evidence="4" id="KW-1185">Reference proteome</keyword>
<dbReference type="EMBL" id="AZBU02000013">
    <property type="protein sequence ID" value="TKR58310.1"/>
    <property type="molecule type" value="Genomic_DNA"/>
</dbReference>
<dbReference type="GO" id="GO:0005782">
    <property type="term" value="C:peroxisomal matrix"/>
    <property type="evidence" value="ECO:0007669"/>
    <property type="project" value="UniProtKB-SubCell"/>
</dbReference>
<dbReference type="Pfam" id="PF20789">
    <property type="entry name" value="4HBT_3C"/>
    <property type="match status" value="1"/>
</dbReference>
<comment type="similarity">
    <text evidence="1">Belongs to the C/M/P thioester hydrolase family.</text>
</comment>
<comment type="caution">
    <text evidence="3">The sequence shown here is derived from an EMBL/GenBank/DDBJ whole genome shotgun (WGS) entry which is preliminary data.</text>
</comment>
<name>A0A4U5LQS3_STECR</name>
<evidence type="ECO:0000313" key="4">
    <source>
        <dbReference type="Proteomes" id="UP000298663"/>
    </source>
</evidence>
<dbReference type="Proteomes" id="UP000298663">
    <property type="component" value="Unassembled WGS sequence"/>
</dbReference>
<dbReference type="InterPro" id="IPR042171">
    <property type="entry name" value="Acyl-CoA_hotdog"/>
</dbReference>